<keyword evidence="3" id="KW-0645">Protease</keyword>
<name>A0A8D8Q1X8_9HEMI</name>
<evidence type="ECO:0000259" key="6">
    <source>
        <dbReference type="Pfam" id="PF02016"/>
    </source>
</evidence>
<feature type="domain" description="LD-carboxypeptidase C-terminal" evidence="7">
    <location>
        <begin position="170"/>
        <end position="282"/>
    </location>
</feature>
<keyword evidence="4" id="KW-0378">Hydrolase</keyword>
<evidence type="ECO:0000313" key="8">
    <source>
        <dbReference type="EMBL" id="CAG6622539.1"/>
    </source>
</evidence>
<evidence type="ECO:0000259" key="7">
    <source>
        <dbReference type="Pfam" id="PF17676"/>
    </source>
</evidence>
<dbReference type="GO" id="GO:0006508">
    <property type="term" value="P:proteolysis"/>
    <property type="evidence" value="ECO:0007669"/>
    <property type="project" value="UniProtKB-KW"/>
</dbReference>
<protein>
    <submittedName>
        <fullName evidence="8">Carboxypeptidase VC_A0337</fullName>
    </submittedName>
</protein>
<dbReference type="SUPFAM" id="SSF141986">
    <property type="entry name" value="LD-carboxypeptidase A C-terminal domain-like"/>
    <property type="match status" value="1"/>
</dbReference>
<dbReference type="Gene3D" id="3.50.30.60">
    <property type="entry name" value="LD-carboxypeptidase A C-terminal domain-like"/>
    <property type="match status" value="1"/>
</dbReference>
<accession>A0A8D8Q1X8</accession>
<comment type="similarity">
    <text evidence="1">Belongs to the peptidase S66 family.</text>
</comment>
<organism evidence="8">
    <name type="scientific">Cacopsylla melanoneura</name>
    <dbReference type="NCBI Taxonomy" id="428564"/>
    <lineage>
        <taxon>Eukaryota</taxon>
        <taxon>Metazoa</taxon>
        <taxon>Ecdysozoa</taxon>
        <taxon>Arthropoda</taxon>
        <taxon>Hexapoda</taxon>
        <taxon>Insecta</taxon>
        <taxon>Pterygota</taxon>
        <taxon>Neoptera</taxon>
        <taxon>Paraneoptera</taxon>
        <taxon>Hemiptera</taxon>
        <taxon>Sternorrhyncha</taxon>
        <taxon>Psylloidea</taxon>
        <taxon>Psyllidae</taxon>
        <taxon>Psyllinae</taxon>
        <taxon>Cacopsylla</taxon>
    </lineage>
</organism>
<dbReference type="EMBL" id="HBUF01052765">
    <property type="protein sequence ID" value="CAG6622539.1"/>
    <property type="molecule type" value="Transcribed_RNA"/>
</dbReference>
<dbReference type="InterPro" id="IPR029062">
    <property type="entry name" value="Class_I_gatase-like"/>
</dbReference>
<dbReference type="PANTHER" id="PTHR30237">
    <property type="entry name" value="MURAMOYLTETRAPEPTIDE CARBOXYPEPTIDASE"/>
    <property type="match status" value="1"/>
</dbReference>
<evidence type="ECO:0000256" key="5">
    <source>
        <dbReference type="ARBA" id="ARBA00022825"/>
    </source>
</evidence>
<dbReference type="GO" id="GO:0008236">
    <property type="term" value="F:serine-type peptidase activity"/>
    <property type="evidence" value="ECO:0007669"/>
    <property type="project" value="UniProtKB-KW"/>
</dbReference>
<evidence type="ECO:0000256" key="3">
    <source>
        <dbReference type="ARBA" id="ARBA00022670"/>
    </source>
</evidence>
<dbReference type="InterPro" id="IPR003507">
    <property type="entry name" value="S66_fam"/>
</dbReference>
<proteinExistence type="inferred from homology"/>
<dbReference type="InterPro" id="IPR027478">
    <property type="entry name" value="LdcA_N"/>
</dbReference>
<dbReference type="EMBL" id="HBUF01052766">
    <property type="protein sequence ID" value="CAG6622540.1"/>
    <property type="molecule type" value="Transcribed_RNA"/>
</dbReference>
<keyword evidence="2 8" id="KW-0121">Carboxypeptidase</keyword>
<evidence type="ECO:0000256" key="2">
    <source>
        <dbReference type="ARBA" id="ARBA00022645"/>
    </source>
</evidence>
<dbReference type="Pfam" id="PF17676">
    <property type="entry name" value="Peptidase_S66C"/>
    <property type="match status" value="1"/>
</dbReference>
<reference evidence="8" key="1">
    <citation type="submission" date="2021-05" db="EMBL/GenBank/DDBJ databases">
        <authorList>
            <person name="Alioto T."/>
            <person name="Alioto T."/>
            <person name="Gomez Garrido J."/>
        </authorList>
    </citation>
    <scope>NUCLEOTIDE SEQUENCE</scope>
</reference>
<dbReference type="Pfam" id="PF02016">
    <property type="entry name" value="Peptidase_S66"/>
    <property type="match status" value="1"/>
</dbReference>
<dbReference type="InterPro" id="IPR040921">
    <property type="entry name" value="Peptidase_S66C"/>
</dbReference>
<dbReference type="AlphaFoldDB" id="A0A8D8Q1X8"/>
<evidence type="ECO:0000256" key="4">
    <source>
        <dbReference type="ARBA" id="ARBA00022801"/>
    </source>
</evidence>
<dbReference type="Gene3D" id="3.40.50.10740">
    <property type="entry name" value="Class I glutamine amidotransferase-like"/>
    <property type="match status" value="1"/>
</dbReference>
<dbReference type="SUPFAM" id="SSF52317">
    <property type="entry name" value="Class I glutamine amidotransferase-like"/>
    <property type="match status" value="1"/>
</dbReference>
<keyword evidence="5" id="KW-0720">Serine protease</keyword>
<dbReference type="GO" id="GO:0004180">
    <property type="term" value="F:carboxypeptidase activity"/>
    <property type="evidence" value="ECO:0007669"/>
    <property type="project" value="UniProtKB-KW"/>
</dbReference>
<sequence length="288" mass="32553">MMGQQFKSGDTIAFVANSNPVLPTKKAEIQQLTEFFQSQGIKVKESPLLYEQSQTNIRQKAMIMNQFFADTQIRAIFDVSGGDRANEILPYLDYDKISNSPVAFYGYSDLTVVLNALIAKAQRIVTLWQVRTILMDQTGIQKQKMVQSFFHDQSSLYQVKWEFVQGDQMQGVLIGGNIRCFLKLAGTPYQPSLEGKIIFLEAMSGNRERLLSYFHQLTQLQGFYDIAGILLGTFTEYQQNDSYPIDKLVKEVIGTTEIPITKTNKIGHASTAQALVLGKHYHIRKGTD</sequence>
<feature type="domain" description="LD-carboxypeptidase N-terminal" evidence="6">
    <location>
        <begin position="12"/>
        <end position="122"/>
    </location>
</feature>
<dbReference type="InterPro" id="IPR040449">
    <property type="entry name" value="Peptidase_S66_N"/>
</dbReference>
<dbReference type="EMBL" id="HBUF01052767">
    <property type="protein sequence ID" value="CAG6622541.1"/>
    <property type="molecule type" value="Transcribed_RNA"/>
</dbReference>
<dbReference type="InterPro" id="IPR027461">
    <property type="entry name" value="Carboxypeptidase_A_C_sf"/>
</dbReference>
<dbReference type="PIRSF" id="PIRSF028757">
    <property type="entry name" value="LD-carboxypeptidase"/>
    <property type="match status" value="1"/>
</dbReference>
<dbReference type="PANTHER" id="PTHR30237:SF2">
    <property type="entry name" value="MUREIN TETRAPEPTIDE CARBOXYPEPTIDASE"/>
    <property type="match status" value="1"/>
</dbReference>
<evidence type="ECO:0000256" key="1">
    <source>
        <dbReference type="ARBA" id="ARBA00010233"/>
    </source>
</evidence>